<proteinExistence type="predicted"/>
<dbReference type="EMBL" id="DRUB01000180">
    <property type="protein sequence ID" value="HHR96931.1"/>
    <property type="molecule type" value="Genomic_DNA"/>
</dbReference>
<organism evidence="1">
    <name type="scientific">Ignisphaera aggregans</name>
    <dbReference type="NCBI Taxonomy" id="334771"/>
    <lineage>
        <taxon>Archaea</taxon>
        <taxon>Thermoproteota</taxon>
        <taxon>Thermoprotei</taxon>
        <taxon>Desulfurococcales</taxon>
        <taxon>Desulfurococcaceae</taxon>
        <taxon>Ignisphaera</taxon>
    </lineage>
</organism>
<accession>A0A7C5UW99</accession>
<protein>
    <submittedName>
        <fullName evidence="1">Uncharacterized protein</fullName>
    </submittedName>
</protein>
<name>A0A7C5UW99_9CREN</name>
<comment type="caution">
    <text evidence="1">The sequence shown here is derived from an EMBL/GenBank/DDBJ whole genome shotgun (WGS) entry which is preliminary data.</text>
</comment>
<evidence type="ECO:0000313" key="1">
    <source>
        <dbReference type="EMBL" id="HHR96931.1"/>
    </source>
</evidence>
<gene>
    <name evidence="1" type="ORF">ENL47_09115</name>
</gene>
<sequence>MGDAILNDGESSKQALTATDKQKDQKRVWIQKMIKSAKLHHKLCPFYDRKKKLCFLRLGERCPYDGKFDNCSIFIGFLDKRYEEIIAAGKPLPIDFEDPLVQFGVT</sequence>
<dbReference type="AlphaFoldDB" id="A0A7C5UW99"/>
<reference evidence="1" key="1">
    <citation type="journal article" date="2020" name="mSystems">
        <title>Genome- and Community-Level Interaction Insights into Carbon Utilization and Element Cycling Functions of Hydrothermarchaeota in Hydrothermal Sediment.</title>
        <authorList>
            <person name="Zhou Z."/>
            <person name="Liu Y."/>
            <person name="Xu W."/>
            <person name="Pan J."/>
            <person name="Luo Z.H."/>
            <person name="Li M."/>
        </authorList>
    </citation>
    <scope>NUCLEOTIDE SEQUENCE [LARGE SCALE GENOMIC DNA]</scope>
    <source>
        <strain evidence="1">SpSt-1</strain>
    </source>
</reference>